<dbReference type="EMBL" id="GGEC01034074">
    <property type="protein sequence ID" value="MBX14558.1"/>
    <property type="molecule type" value="Transcribed_RNA"/>
</dbReference>
<evidence type="ECO:0000313" key="1">
    <source>
        <dbReference type="EMBL" id="MBX14558.1"/>
    </source>
</evidence>
<proteinExistence type="predicted"/>
<organism evidence="1">
    <name type="scientific">Rhizophora mucronata</name>
    <name type="common">Asiatic mangrove</name>
    <dbReference type="NCBI Taxonomy" id="61149"/>
    <lineage>
        <taxon>Eukaryota</taxon>
        <taxon>Viridiplantae</taxon>
        <taxon>Streptophyta</taxon>
        <taxon>Embryophyta</taxon>
        <taxon>Tracheophyta</taxon>
        <taxon>Spermatophyta</taxon>
        <taxon>Magnoliopsida</taxon>
        <taxon>eudicotyledons</taxon>
        <taxon>Gunneridae</taxon>
        <taxon>Pentapetalae</taxon>
        <taxon>rosids</taxon>
        <taxon>fabids</taxon>
        <taxon>Malpighiales</taxon>
        <taxon>Rhizophoraceae</taxon>
        <taxon>Rhizophora</taxon>
    </lineage>
</organism>
<sequence>MISSAFFISSSP</sequence>
<name>A0A2P2L9A5_RHIMU</name>
<reference evidence="1" key="1">
    <citation type="submission" date="2018-02" db="EMBL/GenBank/DDBJ databases">
        <title>Rhizophora mucronata_Transcriptome.</title>
        <authorList>
            <person name="Meera S.P."/>
            <person name="Sreeshan A."/>
            <person name="Augustine A."/>
        </authorList>
    </citation>
    <scope>NUCLEOTIDE SEQUENCE</scope>
    <source>
        <tissue evidence="1">Leaf</tissue>
    </source>
</reference>
<accession>A0A2P2L9A5</accession>
<protein>
    <submittedName>
        <fullName evidence="1">Uncharacterized protein MANES_14G125700</fullName>
    </submittedName>
</protein>